<reference evidence="3 4" key="1">
    <citation type="journal article" date="2015" name="Parasitol. Res.">
        <title>Viruses in close associations with free-living amoebae.</title>
        <authorList>
            <person name="Scheid P."/>
        </authorList>
    </citation>
    <scope>NUCLEOTIDE SEQUENCE [LARGE SCALE GENOMIC DNA]</scope>
    <source>
        <strain evidence="3">KlaHel</strain>
    </source>
</reference>
<evidence type="ECO:0000256" key="2">
    <source>
        <dbReference type="SAM" id="Phobius"/>
    </source>
</evidence>
<sequence length="163" mass="18779">MLAAAAARPWWHRHKSALDDAARFAAHGAQMRRHRQQRKKKEDPKQCDKGPLYVLKPHNQKARSDRQPLEKKLSVDLLCSRAQRLWFSRAPARRNSGACRRKEPPRATWRQKGMPAATRGRRNVTLFPHWSARPSFFLVSPPAVLGILFALARVLFCGLFILR</sequence>
<dbReference type="EMBL" id="KP136319">
    <property type="protein sequence ID" value="AJF97108.1"/>
    <property type="molecule type" value="Genomic_DNA"/>
</dbReference>
<keyword evidence="2" id="KW-0472">Membrane</keyword>
<feature type="region of interest" description="Disordered" evidence="1">
    <location>
        <begin position="28"/>
        <end position="52"/>
    </location>
</feature>
<feature type="transmembrane region" description="Helical" evidence="2">
    <location>
        <begin position="143"/>
        <end position="162"/>
    </location>
</feature>
<dbReference type="GeneID" id="23462025"/>
<dbReference type="RefSeq" id="YP_009119343.1">
    <property type="nucleotide sequence ID" value="NC_026440.1"/>
</dbReference>
<keyword evidence="2" id="KW-1133">Transmembrane helix</keyword>
<evidence type="ECO:0000313" key="4">
    <source>
        <dbReference type="Proteomes" id="UP000202511"/>
    </source>
</evidence>
<evidence type="ECO:0000256" key="1">
    <source>
        <dbReference type="SAM" id="MobiDB-lite"/>
    </source>
</evidence>
<keyword evidence="2" id="KW-0812">Transmembrane</keyword>
<name>A0A0B5IWN1_9VIRU</name>
<feature type="region of interest" description="Disordered" evidence="1">
    <location>
        <begin position="96"/>
        <end position="117"/>
    </location>
</feature>
<accession>A0A0B5IWN1</accession>
<feature type="compositionally biased region" description="Basic residues" evidence="1">
    <location>
        <begin position="30"/>
        <end position="39"/>
    </location>
</feature>
<dbReference type="KEGG" id="vg:23462025"/>
<dbReference type="Proteomes" id="UP000202511">
    <property type="component" value="Segment"/>
</dbReference>
<proteinExistence type="predicted"/>
<organism evidence="3 4">
    <name type="scientific">Pandoravirus inopinatum</name>
    <dbReference type="NCBI Taxonomy" id="1605721"/>
    <lineage>
        <taxon>Viruses</taxon>
        <taxon>Pandoravirus</taxon>
    </lineage>
</organism>
<protein>
    <submittedName>
        <fullName evidence="3">Uncharacterized protein</fullName>
    </submittedName>
</protein>
<evidence type="ECO:0000313" key="3">
    <source>
        <dbReference type="EMBL" id="AJF97108.1"/>
    </source>
</evidence>